<feature type="region of interest" description="Disordered" evidence="1">
    <location>
        <begin position="217"/>
        <end position="296"/>
    </location>
</feature>
<accession>A0A7J6N604</accession>
<protein>
    <submittedName>
        <fullName evidence="2">Uncharacterized protein</fullName>
    </submittedName>
</protein>
<dbReference type="EMBL" id="JABANP010000763">
    <property type="protein sequence ID" value="KAF4679235.1"/>
    <property type="molecule type" value="Genomic_DNA"/>
</dbReference>
<comment type="caution">
    <text evidence="2">The sequence shown here is derived from an EMBL/GenBank/DDBJ whole genome shotgun (WGS) entry which is preliminary data.</text>
</comment>
<sequence>MSSWNVHHFQNKNYDTPPASPERVGCGAAGCRFRWNPPNPGFICRIHLLFEQTTEAGRVSTLSITQENGRSRYIASGKALAYPTSVFMTDRGSGTCFYINSKHSYPGGIRKPVPFPARIPFCTKDGNLTAFLDAREDENGRVYHVDCPVHLNKVTRFVSIYPVRPKAPAEIKTRRQTLVPRNEGVAASGLPEKQRGNRGRTFVVKVSMGIGEQERQKRLIEVNDQSTAQGKTRDEDTVEKASLRDQKPVAGASNAAAKTQEAVDDVVMLDEREPTSRSSSASETDGREMVDDEGQVASGFDAVSKEEGGVIIGNVMMLDEREPTSGSSSASGVDAVEVVEDAVMQENAMARDLRPRCSTPELSPAAARLYSKTRLIPFVKQGTTGLARVVVEGAILVLGKLVTLCGPVYLTCESNSDASFIRSPPLYPSQIGGFESPGCYYLQGQSEEDMTAALAVAETMLRISPLRVDNIYICINSGMWRIHLGEETVDGLGREVVLPLVDVDDPFDPLD</sequence>
<proteinExistence type="predicted"/>
<feature type="compositionally biased region" description="Basic and acidic residues" evidence="1">
    <location>
        <begin position="231"/>
        <end position="247"/>
    </location>
</feature>
<gene>
    <name evidence="2" type="ORF">FOZ60_015318</name>
</gene>
<reference evidence="2 3" key="1">
    <citation type="submission" date="2020-04" db="EMBL/GenBank/DDBJ databases">
        <title>Perkinsus olseni comparative genomics.</title>
        <authorList>
            <person name="Bogema D.R."/>
        </authorList>
    </citation>
    <scope>NUCLEOTIDE SEQUENCE [LARGE SCALE GENOMIC DNA]</scope>
    <source>
        <strain evidence="2">00978-12</strain>
    </source>
</reference>
<evidence type="ECO:0000313" key="3">
    <source>
        <dbReference type="Proteomes" id="UP000541610"/>
    </source>
</evidence>
<dbReference type="AlphaFoldDB" id="A0A7J6N604"/>
<evidence type="ECO:0000256" key="1">
    <source>
        <dbReference type="SAM" id="MobiDB-lite"/>
    </source>
</evidence>
<evidence type="ECO:0000313" key="2">
    <source>
        <dbReference type="EMBL" id="KAF4679235.1"/>
    </source>
</evidence>
<organism evidence="2 3">
    <name type="scientific">Perkinsus olseni</name>
    <name type="common">Perkinsus atlanticus</name>
    <dbReference type="NCBI Taxonomy" id="32597"/>
    <lineage>
        <taxon>Eukaryota</taxon>
        <taxon>Sar</taxon>
        <taxon>Alveolata</taxon>
        <taxon>Perkinsozoa</taxon>
        <taxon>Perkinsea</taxon>
        <taxon>Perkinsida</taxon>
        <taxon>Perkinsidae</taxon>
        <taxon>Perkinsus</taxon>
    </lineage>
</organism>
<dbReference type="Proteomes" id="UP000541610">
    <property type="component" value="Unassembled WGS sequence"/>
</dbReference>
<name>A0A7J6N604_PEROL</name>